<name>A0AAN8MQ71_9PEZI</name>
<comment type="caution">
    <text evidence="1">The sequence shown here is derived from an EMBL/GenBank/DDBJ whole genome shotgun (WGS) entry which is preliminary data.</text>
</comment>
<protein>
    <submittedName>
        <fullName evidence="1">Uncharacterized protein</fullName>
    </submittedName>
</protein>
<proteinExistence type="predicted"/>
<accession>A0AAN8MQ71</accession>
<dbReference type="EMBL" id="JAVHNR010000007">
    <property type="protein sequence ID" value="KAK6336903.1"/>
    <property type="molecule type" value="Genomic_DNA"/>
</dbReference>
<gene>
    <name evidence="1" type="ORF">TWF718_009691</name>
</gene>
<keyword evidence="2" id="KW-1185">Reference proteome</keyword>
<evidence type="ECO:0000313" key="1">
    <source>
        <dbReference type="EMBL" id="KAK6336903.1"/>
    </source>
</evidence>
<reference evidence="1 2" key="1">
    <citation type="submission" date="2019-10" db="EMBL/GenBank/DDBJ databases">
        <authorList>
            <person name="Palmer J.M."/>
        </authorList>
    </citation>
    <scope>NUCLEOTIDE SEQUENCE [LARGE SCALE GENOMIC DNA]</scope>
    <source>
        <strain evidence="1 2">TWF718</strain>
    </source>
</reference>
<dbReference type="Proteomes" id="UP001313282">
    <property type="component" value="Unassembled WGS sequence"/>
</dbReference>
<dbReference type="AlphaFoldDB" id="A0AAN8MQ71"/>
<evidence type="ECO:0000313" key="2">
    <source>
        <dbReference type="Proteomes" id="UP001313282"/>
    </source>
</evidence>
<sequence length="143" mass="16466">MSERIREVLLHWLETFTELFSVINTQTNNEAAAAHGHDILRPHVNNRKSYRRGNLKSDRESTRAPHEIIKLPTPAYRPIWLRRRDSKCTDEDLDFECCGPGDRRSLFGAVSVHIPSESEEVGKGNPDLIYMAFYDIEQSDLQA</sequence>
<organism evidence="1 2">
    <name type="scientific">Orbilia javanica</name>
    <dbReference type="NCBI Taxonomy" id="47235"/>
    <lineage>
        <taxon>Eukaryota</taxon>
        <taxon>Fungi</taxon>
        <taxon>Dikarya</taxon>
        <taxon>Ascomycota</taxon>
        <taxon>Pezizomycotina</taxon>
        <taxon>Orbiliomycetes</taxon>
        <taxon>Orbiliales</taxon>
        <taxon>Orbiliaceae</taxon>
        <taxon>Orbilia</taxon>
    </lineage>
</organism>